<dbReference type="AlphaFoldDB" id="A0A150M7T9"/>
<sequence length="130" mass="15584">MLRKEKMSKELEENKAVLQAILSEHYGRDVSITNTAALLRLHELVERGESSKDFEADLRRIHVSEQQKLERMPKPETEAQIMEYQYRQHVADGLLEAIEEAQRANDRKKYEKDPTKKRQRRRYRGQEFER</sequence>
<feature type="compositionally biased region" description="Basic and acidic residues" evidence="1">
    <location>
        <begin position="102"/>
        <end position="116"/>
    </location>
</feature>
<evidence type="ECO:0000256" key="1">
    <source>
        <dbReference type="SAM" id="MobiDB-lite"/>
    </source>
</evidence>
<dbReference type="EMBL" id="LQYS01000001">
    <property type="protein sequence ID" value="KYD20588.1"/>
    <property type="molecule type" value="Genomic_DNA"/>
</dbReference>
<evidence type="ECO:0000313" key="2">
    <source>
        <dbReference type="EMBL" id="KYD20588.1"/>
    </source>
</evidence>
<gene>
    <name evidence="2" type="ORF">B4119_3980</name>
</gene>
<name>A0A150M7T9_9BACL</name>
<evidence type="ECO:0000313" key="3">
    <source>
        <dbReference type="Proteomes" id="UP000075455"/>
    </source>
</evidence>
<proteinExistence type="predicted"/>
<protein>
    <submittedName>
        <fullName evidence="2">Uncharacterized protein</fullName>
    </submittedName>
</protein>
<organism evidence="2 3">
    <name type="scientific">Saccharococcus caldoxylosilyticus</name>
    <dbReference type="NCBI Taxonomy" id="81408"/>
    <lineage>
        <taxon>Bacteria</taxon>
        <taxon>Bacillati</taxon>
        <taxon>Bacillota</taxon>
        <taxon>Bacilli</taxon>
        <taxon>Bacillales</taxon>
        <taxon>Anoxybacillaceae</taxon>
        <taxon>Saccharococcus</taxon>
    </lineage>
</organism>
<feature type="region of interest" description="Disordered" evidence="1">
    <location>
        <begin position="102"/>
        <end position="130"/>
    </location>
</feature>
<dbReference type="PATRIC" id="fig|81408.3.peg.1131"/>
<reference evidence="2 3" key="1">
    <citation type="submission" date="2016-01" db="EMBL/GenBank/DDBJ databases">
        <title>Draft Genome Sequences of Seven Thermophilic Sporeformers Isolated from Foods.</title>
        <authorList>
            <person name="Berendsen E.M."/>
            <person name="Wells-Bennik M.H."/>
            <person name="Krawcyk A.O."/>
            <person name="De Jong A."/>
            <person name="Holsappel S."/>
            <person name="Eijlander R.T."/>
            <person name="Kuipers O.P."/>
        </authorList>
    </citation>
    <scope>NUCLEOTIDE SEQUENCE [LARGE SCALE GENOMIC DNA]</scope>
    <source>
        <strain evidence="2 3">B4119</strain>
    </source>
</reference>
<accession>A0A150M7T9</accession>
<comment type="caution">
    <text evidence="2">The sequence shown here is derived from an EMBL/GenBank/DDBJ whole genome shotgun (WGS) entry which is preliminary data.</text>
</comment>
<dbReference type="Proteomes" id="UP000075455">
    <property type="component" value="Unassembled WGS sequence"/>
</dbReference>